<evidence type="ECO:0000256" key="4">
    <source>
        <dbReference type="ARBA" id="ARBA00022598"/>
    </source>
</evidence>
<dbReference type="GO" id="GO:0005524">
    <property type="term" value="F:ATP binding"/>
    <property type="evidence" value="ECO:0007669"/>
    <property type="project" value="UniProtKB-UniRule"/>
</dbReference>
<dbReference type="SUPFAM" id="SSF50249">
    <property type="entry name" value="Nucleic acid-binding proteins"/>
    <property type="match status" value="1"/>
</dbReference>
<dbReference type="NCBIfam" id="TIGR00458">
    <property type="entry name" value="aspS_nondisc"/>
    <property type="match status" value="1"/>
</dbReference>
<organism evidence="11 12">
    <name type="scientific">candidate division WWE3 bacterium CG_4_9_14_0_2_um_filter_35_11</name>
    <dbReference type="NCBI Taxonomy" id="1975077"/>
    <lineage>
        <taxon>Bacteria</taxon>
        <taxon>Katanobacteria</taxon>
    </lineage>
</organism>
<dbReference type="CDD" id="cd04317">
    <property type="entry name" value="EcAspRS_like_N"/>
    <property type="match status" value="1"/>
</dbReference>
<keyword evidence="6 9" id="KW-0067">ATP-binding</keyword>
<comment type="similarity">
    <text evidence="2 9">Belongs to the class-II aminoacyl-tRNA synthetase family. Type 2 subfamily.</text>
</comment>
<evidence type="ECO:0000256" key="2">
    <source>
        <dbReference type="ARBA" id="ARBA00005312"/>
    </source>
</evidence>
<feature type="binding site" evidence="9">
    <location>
        <begin position="218"/>
        <end position="220"/>
    </location>
    <ligand>
        <name>ATP</name>
        <dbReference type="ChEBI" id="CHEBI:30616"/>
    </ligand>
</feature>
<comment type="function">
    <text evidence="9">Catalyzes the attachment of L-aspartate to tRNA(Asp) in a two-step reaction: L-aspartate is first activated by ATP to form Asp-AMP and then transferred to the acceptor end of tRNA(Asp).</text>
</comment>
<keyword evidence="5 9" id="KW-0547">Nucleotide-binding</keyword>
<reference evidence="12" key="1">
    <citation type="submission" date="2017-09" db="EMBL/GenBank/DDBJ databases">
        <title>Depth-based differentiation of microbial function through sediment-hosted aquifers and enrichment of novel symbionts in the deep terrestrial subsurface.</title>
        <authorList>
            <person name="Probst A.J."/>
            <person name="Ladd B."/>
            <person name="Jarett J.K."/>
            <person name="Geller-Mcgrath D.E."/>
            <person name="Sieber C.M.K."/>
            <person name="Emerson J.B."/>
            <person name="Anantharaman K."/>
            <person name="Thomas B.C."/>
            <person name="Malmstrom R."/>
            <person name="Stieglmeier M."/>
            <person name="Klingl A."/>
            <person name="Woyke T."/>
            <person name="Ryan C.M."/>
            <person name="Banfield J.F."/>
        </authorList>
    </citation>
    <scope>NUCLEOTIDE SEQUENCE [LARGE SCALE GENOMIC DNA]</scope>
</reference>
<evidence type="ECO:0000256" key="6">
    <source>
        <dbReference type="ARBA" id="ARBA00022840"/>
    </source>
</evidence>
<dbReference type="GO" id="GO:0017101">
    <property type="term" value="C:aminoacyl-tRNA synthetase multienzyme complex"/>
    <property type="evidence" value="ECO:0007669"/>
    <property type="project" value="TreeGrafter"/>
</dbReference>
<dbReference type="SUPFAM" id="SSF55681">
    <property type="entry name" value="Class II aaRS and biotin synthetases"/>
    <property type="match status" value="1"/>
</dbReference>
<dbReference type="AlphaFoldDB" id="A0A2M8EL74"/>
<feature type="binding site" evidence="9">
    <location>
        <position position="361"/>
    </location>
    <ligand>
        <name>L-aspartate</name>
        <dbReference type="ChEBI" id="CHEBI:29991"/>
    </ligand>
</feature>
<evidence type="ECO:0000313" key="11">
    <source>
        <dbReference type="EMBL" id="PJC23492.1"/>
    </source>
</evidence>
<dbReference type="EMBL" id="PFSJ01000024">
    <property type="protein sequence ID" value="PJC23492.1"/>
    <property type="molecule type" value="Genomic_DNA"/>
</dbReference>
<dbReference type="Pfam" id="PF00152">
    <property type="entry name" value="tRNA-synt_2"/>
    <property type="match status" value="1"/>
</dbReference>
<gene>
    <name evidence="9" type="primary">aspS</name>
    <name evidence="11" type="ORF">CO058_03195</name>
</gene>
<dbReference type="GO" id="GO:0005829">
    <property type="term" value="C:cytosol"/>
    <property type="evidence" value="ECO:0007669"/>
    <property type="project" value="TreeGrafter"/>
</dbReference>
<dbReference type="InterPro" id="IPR002312">
    <property type="entry name" value="Asp/Asn-tRNA-synth_IIb"/>
</dbReference>
<dbReference type="InterPro" id="IPR045864">
    <property type="entry name" value="aa-tRNA-synth_II/BPL/LPL"/>
</dbReference>
<evidence type="ECO:0000313" key="12">
    <source>
        <dbReference type="Proteomes" id="UP000229756"/>
    </source>
</evidence>
<feature type="binding site" evidence="9">
    <location>
        <position position="167"/>
    </location>
    <ligand>
        <name>L-aspartate</name>
        <dbReference type="ChEBI" id="CHEBI:29991"/>
    </ligand>
</feature>
<feature type="domain" description="Aminoacyl-transfer RNA synthetases class-II family profile" evidence="10">
    <location>
        <begin position="134"/>
        <end position="427"/>
    </location>
</feature>
<proteinExistence type="inferred from homology"/>
<dbReference type="HAMAP" id="MF_02075">
    <property type="entry name" value="Asp_tRNA_synth_type2"/>
    <property type="match status" value="1"/>
</dbReference>
<protein>
    <recommendedName>
        <fullName evidence="9">Aspartate--tRNA ligase</fullName>
        <ecNumber evidence="9">6.1.1.12</ecNumber>
    </recommendedName>
    <alternativeName>
        <fullName evidence="9">Aspartyl-tRNA synthetase</fullName>
        <shortName evidence="9">AspRS</shortName>
    </alternativeName>
</protein>
<feature type="binding site" evidence="9">
    <location>
        <begin position="406"/>
        <end position="409"/>
    </location>
    <ligand>
        <name>ATP</name>
        <dbReference type="ChEBI" id="CHEBI:30616"/>
    </ligand>
</feature>
<comment type="subunit">
    <text evidence="9">Homodimer.</text>
</comment>
<evidence type="ECO:0000256" key="7">
    <source>
        <dbReference type="ARBA" id="ARBA00022917"/>
    </source>
</evidence>
<keyword evidence="7 9" id="KW-0648">Protein biosynthesis</keyword>
<dbReference type="GO" id="GO:0004815">
    <property type="term" value="F:aspartate-tRNA ligase activity"/>
    <property type="evidence" value="ECO:0007669"/>
    <property type="project" value="UniProtKB-UniRule"/>
</dbReference>
<dbReference type="Gene3D" id="2.40.50.140">
    <property type="entry name" value="Nucleic acid-binding proteins"/>
    <property type="match status" value="1"/>
</dbReference>
<dbReference type="Pfam" id="PF01336">
    <property type="entry name" value="tRNA_anti-codon"/>
    <property type="match status" value="1"/>
</dbReference>
<dbReference type="PANTHER" id="PTHR43450:SF1">
    <property type="entry name" value="ASPARTATE--TRNA LIGASE, CYTOPLASMIC"/>
    <property type="match status" value="1"/>
</dbReference>
<feature type="region of interest" description="Aspartate" evidence="9">
    <location>
        <begin position="189"/>
        <end position="192"/>
    </location>
</feature>
<dbReference type="InterPro" id="IPR004364">
    <property type="entry name" value="Aa-tRNA-synt_II"/>
</dbReference>
<keyword evidence="4 9" id="KW-0436">Ligase</keyword>
<keyword evidence="3 9" id="KW-0963">Cytoplasm</keyword>
<comment type="caution">
    <text evidence="11">The sequence shown here is derived from an EMBL/GenBank/DDBJ whole genome shotgun (WGS) entry which is preliminary data.</text>
</comment>
<dbReference type="PRINTS" id="PR01042">
    <property type="entry name" value="TRNASYNTHASP"/>
</dbReference>
<evidence type="ECO:0000256" key="5">
    <source>
        <dbReference type="ARBA" id="ARBA00022741"/>
    </source>
</evidence>
<evidence type="ECO:0000256" key="3">
    <source>
        <dbReference type="ARBA" id="ARBA00022490"/>
    </source>
</evidence>
<comment type="caution">
    <text evidence="9">Lacks conserved residue(s) required for the propagation of feature annotation.</text>
</comment>
<keyword evidence="8 9" id="KW-0030">Aminoacyl-tRNA synthetase</keyword>
<dbReference type="Gene3D" id="3.30.930.10">
    <property type="entry name" value="Bira Bifunctional Protein, Domain 2"/>
    <property type="match status" value="1"/>
</dbReference>
<dbReference type="FunFam" id="3.30.930.10:FF:000038">
    <property type="entry name" value="Aspartate--tRNA ligase"/>
    <property type="match status" value="1"/>
</dbReference>
<dbReference type="InterPro" id="IPR006195">
    <property type="entry name" value="aa-tRNA-synth_II"/>
</dbReference>
<feature type="binding site" evidence="9">
    <location>
        <position position="365"/>
    </location>
    <ligand>
        <name>L-aspartate</name>
        <dbReference type="ChEBI" id="CHEBI:29991"/>
    </ligand>
</feature>
<dbReference type="InterPro" id="IPR047089">
    <property type="entry name" value="Asp-tRNA-ligase_1_N"/>
</dbReference>
<dbReference type="EC" id="6.1.1.12" evidence="9"/>
<evidence type="ECO:0000256" key="1">
    <source>
        <dbReference type="ARBA" id="ARBA00004496"/>
    </source>
</evidence>
<sequence length="438" mass="50198">MNRTLVIDSISQIGKEVLLKGWVDIKRDHGKLTFIELRDRTGRIQCVGFEKMSELVVQSPIEIIGTVKLRPERMVNPEMLTGTVEIDVKEYKVLAVPAEVLPFDLGKAELDVELPTLLDHRPVSLRHPKVQAIFKVQAVIIDSFREFLKQNGFFEFQAPSITGAIAEGGAEVFEVSYYDKKAYLTQSPQLYKQIVMSAFERVFSVNKVFRAEPSVTTRHLTEVVSLDAEMAFIKSWEDVKDMADNLIKYVFEQIEKQCAHELKMFDVKLPQTIEETPTLSLTEAQEMIFQKLGKGVRENKDLNPESERDICSIIKEETGSDLVFIYGYPTKKKPFYVYPNPKNPEFNEGMDLLCRGVELLSGGRRINDYKQLMEHVKEWGMDQEKIKGFLEAFKYGVPPEGGFAFGAERITMQVLGLKNIREATMFPRDMERIDYQLP</sequence>
<dbReference type="PROSITE" id="PS50862">
    <property type="entry name" value="AA_TRNA_LIGASE_II"/>
    <property type="match status" value="1"/>
</dbReference>
<name>A0A2M8EL74_UNCKA</name>
<feature type="binding site" evidence="9">
    <location>
        <position position="358"/>
    </location>
    <ligand>
        <name>ATP</name>
        <dbReference type="ChEBI" id="CHEBI:30616"/>
    </ligand>
</feature>
<comment type="catalytic activity">
    <reaction evidence="9">
        <text>tRNA(Asp) + L-aspartate + ATP = L-aspartyl-tRNA(Asp) + AMP + diphosphate</text>
        <dbReference type="Rhea" id="RHEA:19649"/>
        <dbReference type="Rhea" id="RHEA-COMP:9660"/>
        <dbReference type="Rhea" id="RHEA-COMP:9678"/>
        <dbReference type="ChEBI" id="CHEBI:29991"/>
        <dbReference type="ChEBI" id="CHEBI:30616"/>
        <dbReference type="ChEBI" id="CHEBI:33019"/>
        <dbReference type="ChEBI" id="CHEBI:78442"/>
        <dbReference type="ChEBI" id="CHEBI:78516"/>
        <dbReference type="ChEBI" id="CHEBI:456215"/>
        <dbReference type="EC" id="6.1.1.12"/>
    </reaction>
</comment>
<dbReference type="InterPro" id="IPR004365">
    <property type="entry name" value="NA-bd_OB_tRNA"/>
</dbReference>
<feature type="binding site" evidence="9">
    <location>
        <position position="210"/>
    </location>
    <ligand>
        <name>L-aspartate</name>
        <dbReference type="ChEBI" id="CHEBI:29991"/>
    </ligand>
</feature>
<dbReference type="Proteomes" id="UP000229756">
    <property type="component" value="Unassembled WGS sequence"/>
</dbReference>
<dbReference type="GO" id="GO:0003723">
    <property type="term" value="F:RNA binding"/>
    <property type="evidence" value="ECO:0007669"/>
    <property type="project" value="TreeGrafter"/>
</dbReference>
<dbReference type="InterPro" id="IPR004523">
    <property type="entry name" value="Asp-tRNA_synthase_2"/>
</dbReference>
<comment type="subcellular location">
    <subcellularLocation>
        <location evidence="1 9">Cytoplasm</location>
    </subcellularLocation>
</comment>
<dbReference type="GO" id="GO:0006422">
    <property type="term" value="P:aspartyl-tRNA aminoacylation"/>
    <property type="evidence" value="ECO:0007669"/>
    <property type="project" value="UniProtKB-UniRule"/>
</dbReference>
<evidence type="ECO:0000256" key="9">
    <source>
        <dbReference type="HAMAP-Rule" id="MF_02075"/>
    </source>
</evidence>
<dbReference type="NCBIfam" id="NF003483">
    <property type="entry name" value="PRK05159.1"/>
    <property type="match status" value="1"/>
</dbReference>
<feature type="binding site" evidence="9">
    <location>
        <begin position="210"/>
        <end position="212"/>
    </location>
    <ligand>
        <name>ATP</name>
        <dbReference type="ChEBI" id="CHEBI:30616"/>
    </ligand>
</feature>
<dbReference type="PANTHER" id="PTHR43450">
    <property type="entry name" value="ASPARTYL-TRNA SYNTHETASE"/>
    <property type="match status" value="1"/>
</dbReference>
<dbReference type="InterPro" id="IPR012340">
    <property type="entry name" value="NA-bd_OB-fold"/>
</dbReference>
<evidence type="ECO:0000259" key="10">
    <source>
        <dbReference type="PROSITE" id="PS50862"/>
    </source>
</evidence>
<accession>A0A2M8EL74</accession>
<evidence type="ECO:0000256" key="8">
    <source>
        <dbReference type="ARBA" id="ARBA00023146"/>
    </source>
</evidence>